<keyword evidence="5 15" id="KW-0808">Transferase</keyword>
<dbReference type="PROSITE" id="PS51094">
    <property type="entry name" value="PTS_EIIA_TYPE_2"/>
    <property type="match status" value="1"/>
</dbReference>
<dbReference type="AlphaFoldDB" id="A0A841PQ32"/>
<dbReference type="CDD" id="cd05568">
    <property type="entry name" value="PTS_IIB_bgl_like"/>
    <property type="match status" value="1"/>
</dbReference>
<dbReference type="PROSITE" id="PS51372">
    <property type="entry name" value="PRD_2"/>
    <property type="match status" value="2"/>
</dbReference>
<dbReference type="Gene3D" id="3.40.930.10">
    <property type="entry name" value="Mannitol-specific EII, Chain A"/>
    <property type="match status" value="1"/>
</dbReference>
<evidence type="ECO:0000313" key="16">
    <source>
        <dbReference type="Proteomes" id="UP000568839"/>
    </source>
</evidence>
<keyword evidence="4" id="KW-0597">Phosphoprotein</keyword>
<gene>
    <name evidence="15" type="ORF">HNR44_001912</name>
</gene>
<comment type="subcellular location">
    <subcellularLocation>
        <location evidence="1">Cytoplasm</location>
    </subcellularLocation>
</comment>
<dbReference type="Proteomes" id="UP000568839">
    <property type="component" value="Unassembled WGS sequence"/>
</dbReference>
<evidence type="ECO:0000256" key="11">
    <source>
        <dbReference type="ARBA" id="ARBA00042072"/>
    </source>
</evidence>
<evidence type="ECO:0000256" key="3">
    <source>
        <dbReference type="ARBA" id="ARBA00022490"/>
    </source>
</evidence>
<dbReference type="InterPro" id="IPR036388">
    <property type="entry name" value="WH-like_DNA-bd_sf"/>
</dbReference>
<dbReference type="GO" id="GO:0008982">
    <property type="term" value="F:protein-N(PI)-phosphohistidine-sugar phosphotransferase activity"/>
    <property type="evidence" value="ECO:0007669"/>
    <property type="project" value="InterPro"/>
</dbReference>
<evidence type="ECO:0000259" key="12">
    <source>
        <dbReference type="PROSITE" id="PS51094"/>
    </source>
</evidence>
<sequence>MSISDRNHQILNELVNNPSITSMTLEKKYNLTRRQLGYSFRQINDWLMANNLPVIERTRKGYFIIDQSVFTKLDSGQEKILVENNILSVEQRIYLILIMLISSEEELSLHHFTSELDVSKNTVLNDLKQAQAFLSAFDLSIRYTRRWGYLIEGQEFQVRKLLMKVTYQVLQINNGTNRIQKITGLQNEQVDEFHQRIENVENKLYLKFTDEKIETMPYILILIKRRIKQENKINPFSIAYEELSDTKEYQATEEILYDLQEIPVTERLFITLHLLSTNVYWSESSMDEAIPNLAPAIDHMLRRFEKNACIYFQYREELLNKLLQHIKPAYYRIKYQLTEFIDIHNSLGKEFIGIHHLVKRSLSPLAELIGCDIPEHETRYITMLIGGWMRKQGESFEKKVKAIVVCPQGISVSRLMFTELRELFPEFVFLDSLSVREFFDYKLDYDIVFSPTFLQTDKKLFISKAFIGREEKQRLRKQVMLELHGYIPSDIDVHHILDIINHHTTIKNESALIEDLQAYIHRDEESNIKHRNEQNDFILSDFITPNHITLRDDVESWEEAIRISAQPLIESGNITKGYIEAMVNHQHDPYIVIGPNIAIPHAPPEEGVNEVGMSLLRLKEKVQFTSEHGIHLIIIIAAVDKKQHINALMQLMKLASVEHDRNKLIHANSIKEVHQIINLYSNDNHR</sequence>
<dbReference type="GO" id="GO:0016301">
    <property type="term" value="F:kinase activity"/>
    <property type="evidence" value="ECO:0007669"/>
    <property type="project" value="UniProtKB-KW"/>
</dbReference>
<organism evidence="15 16">
    <name type="scientific">Geomicrobium halophilum</name>
    <dbReference type="NCBI Taxonomy" id="549000"/>
    <lineage>
        <taxon>Bacteria</taxon>
        <taxon>Bacillati</taxon>
        <taxon>Bacillota</taxon>
        <taxon>Bacilli</taxon>
        <taxon>Bacillales</taxon>
        <taxon>Geomicrobium</taxon>
    </lineage>
</organism>
<feature type="domain" description="PRD" evidence="14">
    <location>
        <begin position="184"/>
        <end position="284"/>
    </location>
</feature>
<reference evidence="15 16" key="1">
    <citation type="submission" date="2020-08" db="EMBL/GenBank/DDBJ databases">
        <title>Genomic Encyclopedia of Type Strains, Phase IV (KMG-IV): sequencing the most valuable type-strain genomes for metagenomic binning, comparative biology and taxonomic classification.</title>
        <authorList>
            <person name="Goeker M."/>
        </authorList>
    </citation>
    <scope>NUCLEOTIDE SEQUENCE [LARGE SCALE GENOMIC DNA]</scope>
    <source>
        <strain evidence="15 16">DSM 21769</strain>
    </source>
</reference>
<evidence type="ECO:0000259" key="13">
    <source>
        <dbReference type="PROSITE" id="PS51099"/>
    </source>
</evidence>
<evidence type="ECO:0000256" key="8">
    <source>
        <dbReference type="ARBA" id="ARBA00023159"/>
    </source>
</evidence>
<evidence type="ECO:0000256" key="10">
    <source>
        <dbReference type="ARBA" id="ARBA00041175"/>
    </source>
</evidence>
<dbReference type="InterPro" id="IPR036634">
    <property type="entry name" value="PRD_sf"/>
</dbReference>
<dbReference type="PANTHER" id="PTHR36203">
    <property type="entry name" value="ASCORBATE-SPECIFIC PTS SYSTEM EIIA COMPONENT"/>
    <property type="match status" value="1"/>
</dbReference>
<evidence type="ECO:0000256" key="5">
    <source>
        <dbReference type="ARBA" id="ARBA00022679"/>
    </source>
</evidence>
<proteinExistence type="predicted"/>
<dbReference type="CDD" id="cd00211">
    <property type="entry name" value="PTS_IIA_fru"/>
    <property type="match status" value="1"/>
</dbReference>
<keyword evidence="8" id="KW-0010">Activator</keyword>
<dbReference type="InterPro" id="IPR002178">
    <property type="entry name" value="PTS_EIIA_type-2_dom"/>
</dbReference>
<comment type="function">
    <text evidence="9">The phosphoenolpyruvate-dependent sugar phosphotransferase system (sugar PTS), a major carbohydrate active transport system, catalyzes the phosphorylation of incoming sugar substrates concomitantly with their translocation across the cell membrane. The enzyme II UlaABC PTS system is involved in ascorbate transport.</text>
</comment>
<evidence type="ECO:0000313" key="15">
    <source>
        <dbReference type="EMBL" id="MBB6449934.1"/>
    </source>
</evidence>
<evidence type="ECO:0000256" key="6">
    <source>
        <dbReference type="ARBA" id="ARBA00022683"/>
    </source>
</evidence>
<protein>
    <recommendedName>
        <fullName evidence="10">Ascorbate-specific PTS system EIIA component</fullName>
    </recommendedName>
    <alternativeName>
        <fullName evidence="11">Ascorbate-specific phosphotransferase enzyme IIA component</fullName>
    </alternativeName>
</protein>
<dbReference type="Gene3D" id="1.10.1790.10">
    <property type="entry name" value="PRD domain"/>
    <property type="match status" value="1"/>
</dbReference>
<feature type="domain" description="PTS EIIB type-2" evidence="13">
    <location>
        <begin position="400"/>
        <end position="487"/>
    </location>
</feature>
<dbReference type="PROSITE" id="PS51099">
    <property type="entry name" value="PTS_EIIB_TYPE_2"/>
    <property type="match status" value="1"/>
</dbReference>
<dbReference type="InterPro" id="IPR013011">
    <property type="entry name" value="PTS_EIIB_2"/>
</dbReference>
<dbReference type="InterPro" id="IPR016152">
    <property type="entry name" value="PTrfase/Anion_transptr"/>
</dbReference>
<dbReference type="Gene3D" id="1.10.10.10">
    <property type="entry name" value="Winged helix-like DNA-binding domain superfamily/Winged helix DNA-binding domain"/>
    <property type="match status" value="1"/>
</dbReference>
<dbReference type="PANTHER" id="PTHR36203:SF1">
    <property type="entry name" value="ASCORBATE-SPECIFIC PTS SYSTEM EIIA COMPONENT"/>
    <property type="match status" value="1"/>
</dbReference>
<evidence type="ECO:0000259" key="14">
    <source>
        <dbReference type="PROSITE" id="PS51372"/>
    </source>
</evidence>
<dbReference type="EMBL" id="JACHHJ010000002">
    <property type="protein sequence ID" value="MBB6449934.1"/>
    <property type="molecule type" value="Genomic_DNA"/>
</dbReference>
<feature type="domain" description="PTS EIIA type-2" evidence="12">
    <location>
        <begin position="541"/>
        <end position="680"/>
    </location>
</feature>
<dbReference type="SUPFAM" id="SSF55804">
    <property type="entry name" value="Phoshotransferase/anion transport protein"/>
    <property type="match status" value="1"/>
</dbReference>
<dbReference type="Pfam" id="PF00359">
    <property type="entry name" value="PTS_EIIA_2"/>
    <property type="match status" value="1"/>
</dbReference>
<keyword evidence="7" id="KW-0418">Kinase</keyword>
<feature type="domain" description="PRD" evidence="14">
    <location>
        <begin position="288"/>
        <end position="395"/>
    </location>
</feature>
<dbReference type="InterPro" id="IPR007737">
    <property type="entry name" value="Mga_HTH"/>
</dbReference>
<evidence type="ECO:0000256" key="1">
    <source>
        <dbReference type="ARBA" id="ARBA00004496"/>
    </source>
</evidence>
<comment type="caution">
    <text evidence="15">The sequence shown here is derived from an EMBL/GenBank/DDBJ whole genome shotgun (WGS) entry which is preliminary data.</text>
</comment>
<dbReference type="RefSeq" id="WP_184403873.1">
    <property type="nucleotide sequence ID" value="NZ_JACHHJ010000002.1"/>
</dbReference>
<dbReference type="PROSITE" id="PS00372">
    <property type="entry name" value="PTS_EIIA_TYPE_2_HIS"/>
    <property type="match status" value="1"/>
</dbReference>
<dbReference type="Pfam" id="PF00874">
    <property type="entry name" value="PRD"/>
    <property type="match status" value="2"/>
</dbReference>
<keyword evidence="2" id="KW-0813">Transport</keyword>
<evidence type="ECO:0000256" key="4">
    <source>
        <dbReference type="ARBA" id="ARBA00022553"/>
    </source>
</evidence>
<evidence type="ECO:0000256" key="2">
    <source>
        <dbReference type="ARBA" id="ARBA00022448"/>
    </source>
</evidence>
<dbReference type="SUPFAM" id="SSF63520">
    <property type="entry name" value="PTS-regulatory domain, PRD"/>
    <property type="match status" value="1"/>
</dbReference>
<keyword evidence="6" id="KW-0598">Phosphotransferase system</keyword>
<name>A0A841PQ32_9BACL</name>
<keyword evidence="3" id="KW-0963">Cytoplasm</keyword>
<dbReference type="GO" id="GO:0009401">
    <property type="term" value="P:phosphoenolpyruvate-dependent sugar phosphotransferase system"/>
    <property type="evidence" value="ECO:0007669"/>
    <property type="project" value="UniProtKB-KW"/>
</dbReference>
<accession>A0A841PQ32</accession>
<dbReference type="InterPro" id="IPR011608">
    <property type="entry name" value="PRD"/>
</dbReference>
<evidence type="ECO:0000256" key="9">
    <source>
        <dbReference type="ARBA" id="ARBA00037387"/>
    </source>
</evidence>
<dbReference type="GO" id="GO:0006355">
    <property type="term" value="P:regulation of DNA-templated transcription"/>
    <property type="evidence" value="ECO:0007669"/>
    <property type="project" value="InterPro"/>
</dbReference>
<dbReference type="Pfam" id="PF05043">
    <property type="entry name" value="Mga"/>
    <property type="match status" value="1"/>
</dbReference>
<evidence type="ECO:0000256" key="7">
    <source>
        <dbReference type="ARBA" id="ARBA00022777"/>
    </source>
</evidence>
<dbReference type="GO" id="GO:0005737">
    <property type="term" value="C:cytoplasm"/>
    <property type="evidence" value="ECO:0007669"/>
    <property type="project" value="UniProtKB-SubCell"/>
</dbReference>
<keyword evidence="16" id="KW-1185">Reference proteome</keyword>
<dbReference type="InterPro" id="IPR051351">
    <property type="entry name" value="Ascorbate-PTS_EIIA_comp"/>
</dbReference>